<evidence type="ECO:0000256" key="1">
    <source>
        <dbReference type="SAM" id="Coils"/>
    </source>
</evidence>
<reference evidence="2" key="1">
    <citation type="journal article" date="2020" name="Int. J. Syst. Evol. Microbiol.">
        <title>Aquipluma nitroreducens gen. nov. sp. nov., a novel facultatively anaerobic bacterium isolated from a freshwater lake.</title>
        <authorList>
            <person name="Watanabe M."/>
            <person name="Kojima H."/>
            <person name="Fukui M."/>
        </authorList>
    </citation>
    <scope>NUCLEOTIDE SEQUENCE</scope>
    <source>
        <strain evidence="2">MeG22</strain>
    </source>
</reference>
<proteinExistence type="predicted"/>
<evidence type="ECO:0000313" key="2">
    <source>
        <dbReference type="EMBL" id="BBE20718.1"/>
    </source>
</evidence>
<dbReference type="KEGG" id="anf:AQPE_4912"/>
<gene>
    <name evidence="2" type="ORF">AQPE_4912</name>
</gene>
<keyword evidence="3" id="KW-1185">Reference proteome</keyword>
<dbReference type="EMBL" id="AP018694">
    <property type="protein sequence ID" value="BBE20718.1"/>
    <property type="molecule type" value="Genomic_DNA"/>
</dbReference>
<feature type="coiled-coil region" evidence="1">
    <location>
        <begin position="27"/>
        <end position="96"/>
    </location>
</feature>
<organism evidence="2 3">
    <name type="scientific">Aquipluma nitroreducens</name>
    <dbReference type="NCBI Taxonomy" id="2010828"/>
    <lineage>
        <taxon>Bacteria</taxon>
        <taxon>Pseudomonadati</taxon>
        <taxon>Bacteroidota</taxon>
        <taxon>Bacteroidia</taxon>
        <taxon>Marinilabiliales</taxon>
        <taxon>Prolixibacteraceae</taxon>
        <taxon>Aquipluma</taxon>
    </lineage>
</organism>
<name>A0A5K7SGM5_9BACT</name>
<keyword evidence="1" id="KW-0175">Coiled coil</keyword>
<evidence type="ECO:0000313" key="3">
    <source>
        <dbReference type="Proteomes" id="UP001193389"/>
    </source>
</evidence>
<dbReference type="AlphaFoldDB" id="A0A5K7SGM5"/>
<sequence length="107" mass="12976">MGFLLLIAVVILSFGVMKYKNRAVFLEDDKEKEVRDLNEKLKSKEKEINQLRSMLKKGEAMWENWEDEKEKLNRKIKNLESKIEQYNMNNNKKKKDLIIEYYMNENQ</sequence>
<accession>A0A5K7SGM5</accession>
<dbReference type="Proteomes" id="UP001193389">
    <property type="component" value="Chromosome"/>
</dbReference>
<protein>
    <submittedName>
        <fullName evidence="2">Uncharacterized protein</fullName>
    </submittedName>
</protein>